<dbReference type="AlphaFoldDB" id="A0A378T7F5"/>
<dbReference type="EMBL" id="UGQT01000001">
    <property type="protein sequence ID" value="STZ56560.1"/>
    <property type="molecule type" value="Genomic_DNA"/>
</dbReference>
<keyword evidence="3 6" id="KW-0560">Oxidoreductase</keyword>
<keyword evidence="7" id="KW-1185">Reference proteome</keyword>
<dbReference type="OrthoDB" id="9814695at2"/>
<dbReference type="SUPFAM" id="SSF51679">
    <property type="entry name" value="Bacterial luciferase-like"/>
    <property type="match status" value="1"/>
</dbReference>
<keyword evidence="2" id="KW-0288">FMN</keyword>
<dbReference type="Proteomes" id="UP000254978">
    <property type="component" value="Unassembled WGS sequence"/>
</dbReference>
<dbReference type="InterPro" id="IPR050172">
    <property type="entry name" value="SsuD_RutA_monooxygenase"/>
</dbReference>
<reference evidence="6 7" key="1">
    <citation type="submission" date="2018-06" db="EMBL/GenBank/DDBJ databases">
        <authorList>
            <consortium name="Pathogen Informatics"/>
            <person name="Doyle S."/>
        </authorList>
    </citation>
    <scope>NUCLEOTIDE SEQUENCE [LARGE SCALE GENOMIC DNA]</scope>
    <source>
        <strain evidence="6 7">NCTC10821</strain>
    </source>
</reference>
<evidence type="ECO:0000256" key="1">
    <source>
        <dbReference type="ARBA" id="ARBA00022630"/>
    </source>
</evidence>
<dbReference type="CDD" id="cd01094">
    <property type="entry name" value="Alkanesulfonate_monoxygenase"/>
    <property type="match status" value="1"/>
</dbReference>
<evidence type="ECO:0000259" key="5">
    <source>
        <dbReference type="Pfam" id="PF00296"/>
    </source>
</evidence>
<dbReference type="GO" id="GO:0008726">
    <property type="term" value="F:alkanesulfonate monooxygenase activity"/>
    <property type="evidence" value="ECO:0007669"/>
    <property type="project" value="UniProtKB-EC"/>
</dbReference>
<proteinExistence type="predicted"/>
<dbReference type="PANTHER" id="PTHR42847">
    <property type="entry name" value="ALKANESULFONATE MONOOXYGENASE"/>
    <property type="match status" value="1"/>
</dbReference>
<gene>
    <name evidence="6" type="primary">ssuD_2</name>
    <name evidence="6" type="ORF">NCTC10821_00053</name>
</gene>
<dbReference type="InterPro" id="IPR011251">
    <property type="entry name" value="Luciferase-like_dom"/>
</dbReference>
<accession>A0A378T7F5</accession>
<dbReference type="Pfam" id="PF00296">
    <property type="entry name" value="Bac_luciferase"/>
    <property type="match status" value="1"/>
</dbReference>
<dbReference type="PANTHER" id="PTHR42847:SF4">
    <property type="entry name" value="ALKANESULFONATE MONOOXYGENASE-RELATED"/>
    <property type="match status" value="1"/>
</dbReference>
<name>A0A378T7F5_9MYCO</name>
<feature type="domain" description="Luciferase-like" evidence="5">
    <location>
        <begin position="5"/>
        <end position="334"/>
    </location>
</feature>
<sequence length="369" mass="40260">MSPKFHWYLPTHGDTTTIADNRGTAAVRSRSHLEPTLQNLTALSRAAEDFGFEAVLTPTGSHCEDSWIATAALAQHTERLKFLVAFRPGVLSPSLAAAQVSTYQRFTGNRLALNIVTGGDDTEMHRYGDHIDKAARYRRTGEFLTVVRGIWGNPEFSFRGEFYDVTAATTAYPIEQVPTVYFGGSSPEAIEVAAQHADVYLTWGEPPDQVADKIFRVREAAARYGRTLRFGLRLHSVARPTHEQAWQRADELIAGLSAEKVRATHERYLASGSEGQRRMAALTTGELVDARSLEVHPGLWAGPSLLRDGAGTAAIGSYEEVAAVFDEYRRLGISEFILSGYPQSVEIDHVGRGVLPLLASAPAAAHLGG</sequence>
<dbReference type="RefSeq" id="WP_115277095.1">
    <property type="nucleotide sequence ID" value="NZ_AP022600.1"/>
</dbReference>
<protein>
    <submittedName>
        <fullName evidence="6">Alkanesulfonate monooxygenase</fullName>
        <ecNumber evidence="6">1.14.14.5</ecNumber>
    </submittedName>
</protein>
<evidence type="ECO:0000256" key="3">
    <source>
        <dbReference type="ARBA" id="ARBA00023002"/>
    </source>
</evidence>
<evidence type="ECO:0000256" key="2">
    <source>
        <dbReference type="ARBA" id="ARBA00022643"/>
    </source>
</evidence>
<evidence type="ECO:0000313" key="6">
    <source>
        <dbReference type="EMBL" id="STZ56560.1"/>
    </source>
</evidence>
<dbReference type="InterPro" id="IPR036661">
    <property type="entry name" value="Luciferase-like_sf"/>
</dbReference>
<organism evidence="6 7">
    <name type="scientific">Mycolicibacterium tokaiense</name>
    <dbReference type="NCBI Taxonomy" id="39695"/>
    <lineage>
        <taxon>Bacteria</taxon>
        <taxon>Bacillati</taxon>
        <taxon>Actinomycetota</taxon>
        <taxon>Actinomycetes</taxon>
        <taxon>Mycobacteriales</taxon>
        <taxon>Mycobacteriaceae</taxon>
        <taxon>Mycolicibacterium</taxon>
    </lineage>
</organism>
<keyword evidence="1" id="KW-0285">Flavoprotein</keyword>
<dbReference type="EC" id="1.14.14.5" evidence="6"/>
<dbReference type="GO" id="GO:0046306">
    <property type="term" value="P:alkanesulfonate catabolic process"/>
    <property type="evidence" value="ECO:0007669"/>
    <property type="project" value="TreeGrafter"/>
</dbReference>
<dbReference type="Gene3D" id="3.20.20.30">
    <property type="entry name" value="Luciferase-like domain"/>
    <property type="match status" value="1"/>
</dbReference>
<evidence type="ECO:0000256" key="4">
    <source>
        <dbReference type="ARBA" id="ARBA00023033"/>
    </source>
</evidence>
<keyword evidence="4 6" id="KW-0503">Monooxygenase</keyword>
<evidence type="ECO:0000313" key="7">
    <source>
        <dbReference type="Proteomes" id="UP000254978"/>
    </source>
</evidence>